<feature type="transmembrane region" description="Helical" evidence="8">
    <location>
        <begin position="31"/>
        <end position="48"/>
    </location>
</feature>
<dbReference type="InterPro" id="IPR005829">
    <property type="entry name" value="Sugar_transporter_CS"/>
</dbReference>
<dbReference type="InterPro" id="IPR011701">
    <property type="entry name" value="MFS"/>
</dbReference>
<dbReference type="EMBL" id="LAQT01000009">
    <property type="protein sequence ID" value="KPC52630.1"/>
    <property type="molecule type" value="Genomic_DNA"/>
</dbReference>
<dbReference type="InterPro" id="IPR036259">
    <property type="entry name" value="MFS_trans_sf"/>
</dbReference>
<dbReference type="OrthoDB" id="63984at2"/>
<dbReference type="AlphaFoldDB" id="A0A0N0XIE1"/>
<dbReference type="Gene3D" id="1.20.1250.20">
    <property type="entry name" value="MFS general substrate transporter like domains"/>
    <property type="match status" value="1"/>
</dbReference>
<gene>
    <name evidence="10" type="primary">ynfM_1</name>
    <name evidence="10" type="ORF">WG78_12320</name>
</gene>
<evidence type="ECO:0000256" key="2">
    <source>
        <dbReference type="ARBA" id="ARBA00008335"/>
    </source>
</evidence>
<feature type="domain" description="Major facilitator superfamily (MFS) profile" evidence="9">
    <location>
        <begin position="26"/>
        <end position="416"/>
    </location>
</feature>
<name>A0A0N0XIE1_9NEIS</name>
<comment type="subcellular location">
    <subcellularLocation>
        <location evidence="1">Cell membrane</location>
        <topology evidence="1">Multi-pass membrane protein</topology>
    </subcellularLocation>
</comment>
<evidence type="ECO:0000256" key="8">
    <source>
        <dbReference type="SAM" id="Phobius"/>
    </source>
</evidence>
<keyword evidence="7 8" id="KW-0472">Membrane</keyword>
<feature type="transmembrane region" description="Helical" evidence="8">
    <location>
        <begin position="362"/>
        <end position="382"/>
    </location>
</feature>
<accession>A0A0N0XIE1</accession>
<proteinExistence type="inferred from homology"/>
<evidence type="ECO:0000256" key="6">
    <source>
        <dbReference type="ARBA" id="ARBA00022989"/>
    </source>
</evidence>
<keyword evidence="5 8" id="KW-0812">Transmembrane</keyword>
<feature type="transmembrane region" description="Helical" evidence="8">
    <location>
        <begin position="149"/>
        <end position="169"/>
    </location>
</feature>
<dbReference type="RefSeq" id="WP_053938110.1">
    <property type="nucleotide sequence ID" value="NZ_LAQT01000009.1"/>
</dbReference>
<keyword evidence="4" id="KW-1003">Cell membrane</keyword>
<feature type="transmembrane region" description="Helical" evidence="8">
    <location>
        <begin position="240"/>
        <end position="261"/>
    </location>
</feature>
<feature type="transmembrane region" description="Helical" evidence="8">
    <location>
        <begin position="68"/>
        <end position="88"/>
    </location>
</feature>
<evidence type="ECO:0000256" key="7">
    <source>
        <dbReference type="ARBA" id="ARBA00023136"/>
    </source>
</evidence>
<dbReference type="PROSITE" id="PS50850">
    <property type="entry name" value="MFS"/>
    <property type="match status" value="1"/>
</dbReference>
<comment type="similarity">
    <text evidence="2">Belongs to the major facilitator superfamily.</text>
</comment>
<dbReference type="PATRIC" id="fig|857265.3.peg.2541"/>
<feature type="transmembrane region" description="Helical" evidence="8">
    <location>
        <begin position="95"/>
        <end position="115"/>
    </location>
</feature>
<evidence type="ECO:0000256" key="3">
    <source>
        <dbReference type="ARBA" id="ARBA00022448"/>
    </source>
</evidence>
<reference evidence="10 11" key="1">
    <citation type="submission" date="2015-07" db="EMBL/GenBank/DDBJ databases">
        <title>Draft genome sequence of the Amantichitinum ursilacus IGB-41, a new chitin-degrading bacterium.</title>
        <authorList>
            <person name="Kirstahler P."/>
            <person name="Guenther M."/>
            <person name="Grumaz C."/>
            <person name="Rupp S."/>
            <person name="Zibek S."/>
            <person name="Sohn K."/>
        </authorList>
    </citation>
    <scope>NUCLEOTIDE SEQUENCE [LARGE SCALE GENOMIC DNA]</scope>
    <source>
        <strain evidence="10 11">IGB-41</strain>
    </source>
</reference>
<protein>
    <submittedName>
        <fullName evidence="10">Inner membrane transport protein YnfM</fullName>
    </submittedName>
</protein>
<evidence type="ECO:0000259" key="9">
    <source>
        <dbReference type="PROSITE" id="PS50850"/>
    </source>
</evidence>
<dbReference type="Pfam" id="PF07690">
    <property type="entry name" value="MFS_1"/>
    <property type="match status" value="2"/>
</dbReference>
<evidence type="ECO:0000256" key="1">
    <source>
        <dbReference type="ARBA" id="ARBA00004651"/>
    </source>
</evidence>
<evidence type="ECO:0000256" key="4">
    <source>
        <dbReference type="ARBA" id="ARBA00022475"/>
    </source>
</evidence>
<dbReference type="STRING" id="857265.WG78_12320"/>
<dbReference type="GO" id="GO:0022857">
    <property type="term" value="F:transmembrane transporter activity"/>
    <property type="evidence" value="ECO:0007669"/>
    <property type="project" value="InterPro"/>
</dbReference>
<dbReference type="PROSITE" id="PS00216">
    <property type="entry name" value="SUGAR_TRANSPORT_1"/>
    <property type="match status" value="2"/>
</dbReference>
<dbReference type="Proteomes" id="UP000037939">
    <property type="component" value="Unassembled WGS sequence"/>
</dbReference>
<evidence type="ECO:0000313" key="10">
    <source>
        <dbReference type="EMBL" id="KPC52630.1"/>
    </source>
</evidence>
<feature type="transmembrane region" description="Helical" evidence="8">
    <location>
        <begin position="181"/>
        <end position="201"/>
    </location>
</feature>
<dbReference type="PANTHER" id="PTHR43271:SF1">
    <property type="entry name" value="INNER MEMBRANE TRANSPORT PROTEIN YNFM"/>
    <property type="match status" value="1"/>
</dbReference>
<sequence length="420" mass="44484">MPSELVIPAAARPDRRIHRIQAGTPEFKRTNLALFLGGFSTFWLLYWVQPLLPLFARVFGISPAASSVTLSAATGALALALIPASLLADRFGRKPVMCCAMFAAAILTMLTAAAPDYSSMLVLRALSGMVLAGLPAVAMAYLGEEIDPASLGAAMGVYIAGTALGGMSGRLATSFIADFTSWRLAGALVGGTGLIAATVFWRNLPASRHFVARPLPSSRAGRLALAQAIRALFADAGLPWLFCVGFLLMGCFVSLYNYIGFRLERAPFNLSDAAIGCIFALYLVGTVASTWSGRLADRIGRRRVLWGTKILMLAGLVLTLSDWLAMVVVGIGLFTFAFFAGHTTASSWVGRRAGPAKALASALYLSAYYLGSSLVGSLSGLFWHRGGWAGVATALIVILLLSIAVAWRLRSLPVKQWASA</sequence>
<feature type="transmembrane region" description="Helical" evidence="8">
    <location>
        <begin position="121"/>
        <end position="142"/>
    </location>
</feature>
<feature type="transmembrane region" description="Helical" evidence="8">
    <location>
        <begin position="273"/>
        <end position="292"/>
    </location>
</feature>
<dbReference type="PANTHER" id="PTHR43271">
    <property type="entry name" value="BLL2771 PROTEIN"/>
    <property type="match status" value="1"/>
</dbReference>
<feature type="transmembrane region" description="Helical" evidence="8">
    <location>
        <begin position="304"/>
        <end position="321"/>
    </location>
</feature>
<dbReference type="SUPFAM" id="SSF103473">
    <property type="entry name" value="MFS general substrate transporter"/>
    <property type="match status" value="1"/>
</dbReference>
<evidence type="ECO:0000313" key="11">
    <source>
        <dbReference type="Proteomes" id="UP000037939"/>
    </source>
</evidence>
<comment type="caution">
    <text evidence="10">The sequence shown here is derived from an EMBL/GenBank/DDBJ whole genome shotgun (WGS) entry which is preliminary data.</text>
</comment>
<keyword evidence="3" id="KW-0813">Transport</keyword>
<keyword evidence="6 8" id="KW-1133">Transmembrane helix</keyword>
<dbReference type="GO" id="GO:0005886">
    <property type="term" value="C:plasma membrane"/>
    <property type="evidence" value="ECO:0007669"/>
    <property type="project" value="UniProtKB-SubCell"/>
</dbReference>
<dbReference type="InterPro" id="IPR020846">
    <property type="entry name" value="MFS_dom"/>
</dbReference>
<evidence type="ECO:0000256" key="5">
    <source>
        <dbReference type="ARBA" id="ARBA00022692"/>
    </source>
</evidence>
<keyword evidence="11" id="KW-1185">Reference proteome</keyword>
<feature type="transmembrane region" description="Helical" evidence="8">
    <location>
        <begin position="388"/>
        <end position="407"/>
    </location>
</feature>
<dbReference type="CDD" id="cd17324">
    <property type="entry name" value="MFS_NepI_like"/>
    <property type="match status" value="1"/>
</dbReference>
<organism evidence="10 11">
    <name type="scientific">Amantichitinum ursilacus</name>
    <dbReference type="NCBI Taxonomy" id="857265"/>
    <lineage>
        <taxon>Bacteria</taxon>
        <taxon>Pseudomonadati</taxon>
        <taxon>Pseudomonadota</taxon>
        <taxon>Betaproteobacteria</taxon>
        <taxon>Neisseriales</taxon>
        <taxon>Chitinibacteraceae</taxon>
        <taxon>Amantichitinum</taxon>
    </lineage>
</organism>
<feature type="transmembrane region" description="Helical" evidence="8">
    <location>
        <begin position="327"/>
        <end position="350"/>
    </location>
</feature>